<proteinExistence type="predicted"/>
<organism evidence="2 3">
    <name type="scientific">Mizuhopecten yessoensis</name>
    <name type="common">Japanese scallop</name>
    <name type="synonym">Patinopecten yessoensis</name>
    <dbReference type="NCBI Taxonomy" id="6573"/>
    <lineage>
        <taxon>Eukaryota</taxon>
        <taxon>Metazoa</taxon>
        <taxon>Spiralia</taxon>
        <taxon>Lophotrochozoa</taxon>
        <taxon>Mollusca</taxon>
        <taxon>Bivalvia</taxon>
        <taxon>Autobranchia</taxon>
        <taxon>Pteriomorphia</taxon>
        <taxon>Pectinida</taxon>
        <taxon>Pectinoidea</taxon>
        <taxon>Pectinidae</taxon>
        <taxon>Mizuhopecten</taxon>
    </lineage>
</organism>
<dbReference type="EMBL" id="NEDP02005239">
    <property type="protein sequence ID" value="OWF42688.1"/>
    <property type="molecule type" value="Genomic_DNA"/>
</dbReference>
<comment type="caution">
    <text evidence="2">The sequence shown here is derived from an EMBL/GenBank/DDBJ whole genome shotgun (WGS) entry which is preliminary data.</text>
</comment>
<dbReference type="SMART" id="SM00992">
    <property type="entry name" value="YccV-like"/>
    <property type="match status" value="1"/>
</dbReference>
<dbReference type="GO" id="GO:0003677">
    <property type="term" value="F:DNA binding"/>
    <property type="evidence" value="ECO:0007669"/>
    <property type="project" value="InterPro"/>
</dbReference>
<dbReference type="InterPro" id="IPR007474">
    <property type="entry name" value="ApaG_domain"/>
</dbReference>
<evidence type="ECO:0000259" key="1">
    <source>
        <dbReference type="PROSITE" id="PS51087"/>
    </source>
</evidence>
<feature type="domain" description="ApaG" evidence="1">
    <location>
        <begin position="215"/>
        <end position="342"/>
    </location>
</feature>
<dbReference type="STRING" id="6573.A0A210Q1R7"/>
<gene>
    <name evidence="2" type="ORF">KP79_PYT15767</name>
</gene>
<name>A0A210Q1R7_MIZYE</name>
<dbReference type="PANTHER" id="PTHR14289">
    <property type="entry name" value="F-BOX ONLY PROTEIN 3"/>
    <property type="match status" value="1"/>
</dbReference>
<dbReference type="Pfam" id="PF04379">
    <property type="entry name" value="DUF525"/>
    <property type="match status" value="1"/>
</dbReference>
<sequence length="343" mass="39821">MAKDIFRGGFGRLCWRMTANLNTELQHGKRFYAASGLQEFGKCEETRSADIPYDPGQLFLHKSFLYRGIVLFSWNSSVITHTSDKQKDKTSKNANVKSHIPDSKRMKRNFQQYYMALTDPRDSPYKRNQMEAMHYLKERDDISTAVCTASNTDIVNHHDIIPYSSTEEIPIANELFKAYFDYDKNKVPACRVKPELNNAIQMHFPWADMDNVVYKETTKNIQVTCIPFFLGASKSEKTSKKYTWMYCIRIENLGLDTLQIRQREWLLFCNSTAKINTERGPTVEGQEPVLSPERKCYQYVSIVHLNSPRGSLWGSYTMVRPDGTEVIIRIPRMELRCDDDNNL</sequence>
<dbReference type="Proteomes" id="UP000242188">
    <property type="component" value="Unassembled WGS sequence"/>
</dbReference>
<dbReference type="PANTHER" id="PTHR14289:SF16">
    <property type="entry name" value="POLYMERASE DELTA-INTERACTING PROTEIN 2"/>
    <property type="match status" value="1"/>
</dbReference>
<dbReference type="OrthoDB" id="5913487at2759"/>
<evidence type="ECO:0000313" key="2">
    <source>
        <dbReference type="EMBL" id="OWF42688.1"/>
    </source>
</evidence>
<dbReference type="GO" id="GO:0042645">
    <property type="term" value="C:mitochondrial nucleoid"/>
    <property type="evidence" value="ECO:0007669"/>
    <property type="project" value="TreeGrafter"/>
</dbReference>
<dbReference type="AlphaFoldDB" id="A0A210Q1R7"/>
<dbReference type="InterPro" id="IPR036767">
    <property type="entry name" value="ApaG_sf"/>
</dbReference>
<dbReference type="PROSITE" id="PS51087">
    <property type="entry name" value="APAG"/>
    <property type="match status" value="1"/>
</dbReference>
<dbReference type="GO" id="GO:0070987">
    <property type="term" value="P:error-free translesion synthesis"/>
    <property type="evidence" value="ECO:0007669"/>
    <property type="project" value="TreeGrafter"/>
</dbReference>
<protein>
    <submittedName>
        <fullName evidence="2">Polymerase delta-interacting protein 2</fullName>
    </submittedName>
</protein>
<evidence type="ECO:0000313" key="3">
    <source>
        <dbReference type="Proteomes" id="UP000242188"/>
    </source>
</evidence>
<dbReference type="Gene3D" id="2.60.40.1470">
    <property type="entry name" value="ApaG domain"/>
    <property type="match status" value="1"/>
</dbReference>
<reference evidence="2 3" key="1">
    <citation type="journal article" date="2017" name="Nat. Ecol. Evol.">
        <title>Scallop genome provides insights into evolution of bilaterian karyotype and development.</title>
        <authorList>
            <person name="Wang S."/>
            <person name="Zhang J."/>
            <person name="Jiao W."/>
            <person name="Li J."/>
            <person name="Xun X."/>
            <person name="Sun Y."/>
            <person name="Guo X."/>
            <person name="Huan P."/>
            <person name="Dong B."/>
            <person name="Zhang L."/>
            <person name="Hu X."/>
            <person name="Sun X."/>
            <person name="Wang J."/>
            <person name="Zhao C."/>
            <person name="Wang Y."/>
            <person name="Wang D."/>
            <person name="Huang X."/>
            <person name="Wang R."/>
            <person name="Lv J."/>
            <person name="Li Y."/>
            <person name="Zhang Z."/>
            <person name="Liu B."/>
            <person name="Lu W."/>
            <person name="Hui Y."/>
            <person name="Liang J."/>
            <person name="Zhou Z."/>
            <person name="Hou R."/>
            <person name="Li X."/>
            <person name="Liu Y."/>
            <person name="Li H."/>
            <person name="Ning X."/>
            <person name="Lin Y."/>
            <person name="Zhao L."/>
            <person name="Xing Q."/>
            <person name="Dou J."/>
            <person name="Li Y."/>
            <person name="Mao J."/>
            <person name="Guo H."/>
            <person name="Dou H."/>
            <person name="Li T."/>
            <person name="Mu C."/>
            <person name="Jiang W."/>
            <person name="Fu Q."/>
            <person name="Fu X."/>
            <person name="Miao Y."/>
            <person name="Liu J."/>
            <person name="Yu Q."/>
            <person name="Li R."/>
            <person name="Liao H."/>
            <person name="Li X."/>
            <person name="Kong Y."/>
            <person name="Jiang Z."/>
            <person name="Chourrout D."/>
            <person name="Li R."/>
            <person name="Bao Z."/>
        </authorList>
    </citation>
    <scope>NUCLEOTIDE SEQUENCE [LARGE SCALE GENOMIC DNA]</scope>
    <source>
        <strain evidence="2 3">PY_sf001</strain>
    </source>
</reference>
<dbReference type="GO" id="GO:0005634">
    <property type="term" value="C:nucleus"/>
    <property type="evidence" value="ECO:0007669"/>
    <property type="project" value="TreeGrafter"/>
</dbReference>
<keyword evidence="3" id="KW-1185">Reference proteome</keyword>
<accession>A0A210Q1R7</accession>
<dbReference type="InterPro" id="IPR011722">
    <property type="entry name" value="Hemimethylated_DNA-bd_dom"/>
</dbReference>
<dbReference type="SUPFAM" id="SSF110069">
    <property type="entry name" value="ApaG-like"/>
    <property type="match status" value="1"/>
</dbReference>